<evidence type="ECO:0000313" key="2">
    <source>
        <dbReference type="Proteomes" id="UP001162501"/>
    </source>
</evidence>
<proteinExistence type="predicted"/>
<reference evidence="1" key="1">
    <citation type="submission" date="2023-05" db="EMBL/GenBank/DDBJ databases">
        <authorList>
            <consortium name="ELIXIR-Norway"/>
        </authorList>
    </citation>
    <scope>NUCLEOTIDE SEQUENCE</scope>
</reference>
<name>A0ACB0DX96_RANTA</name>
<evidence type="ECO:0000313" key="1">
    <source>
        <dbReference type="EMBL" id="CAI9692870.1"/>
    </source>
</evidence>
<gene>
    <name evidence="1" type="ORF">MRATA1EN3_LOCUS4083</name>
</gene>
<organism evidence="1 2">
    <name type="scientific">Rangifer tarandus platyrhynchus</name>
    <name type="common">Svalbard reindeer</name>
    <dbReference type="NCBI Taxonomy" id="3082113"/>
    <lineage>
        <taxon>Eukaryota</taxon>
        <taxon>Metazoa</taxon>
        <taxon>Chordata</taxon>
        <taxon>Craniata</taxon>
        <taxon>Vertebrata</taxon>
        <taxon>Euteleostomi</taxon>
        <taxon>Mammalia</taxon>
        <taxon>Eutheria</taxon>
        <taxon>Laurasiatheria</taxon>
        <taxon>Artiodactyla</taxon>
        <taxon>Ruminantia</taxon>
        <taxon>Pecora</taxon>
        <taxon>Cervidae</taxon>
        <taxon>Odocoileinae</taxon>
        <taxon>Rangifer</taxon>
    </lineage>
</organism>
<protein>
    <submittedName>
        <fullName evidence="1">Uncharacterized protein</fullName>
    </submittedName>
</protein>
<sequence length="345" mass="35917">MLDEERPSWGPPPGVWDPEALPRVDPRAGPAPPMRCKTIPGFPLEDLSLRGHYGKESNASGGNSLFSFLSQEFYKVTTVLGRGSRIVSESTDGSNKWEKKTGQACEIPNRTGKNNIINYGSPQAASGQALCGASPGTRKARVSSVVRACGWRGPLRPPRGDESEAPRDPGDGGPEPAEPRSPLLAGIPERGPGLGTAGARGAGRCGGGAGAPSGRRQLREGAGAEAGVTRGTPIWPGSPPAPAAGGTSQGRRRRRAVGAQTRASVAPAQRPAASPGRPPCPLSFLPSSWAVTPGSLRAGGIKGASALRRNCNSDVPRSPRPPALNHPTYCCVFVLFSWQHFNHSS</sequence>
<dbReference type="EMBL" id="OX596095">
    <property type="protein sequence ID" value="CAI9692870.1"/>
    <property type="molecule type" value="Genomic_DNA"/>
</dbReference>
<accession>A0ACB0DX96</accession>
<dbReference type="Proteomes" id="UP001162501">
    <property type="component" value="Chromosome 11"/>
</dbReference>